<organism evidence="7 8">
    <name type="scientific">Canna indica</name>
    <name type="common">Indian-shot</name>
    <dbReference type="NCBI Taxonomy" id="4628"/>
    <lineage>
        <taxon>Eukaryota</taxon>
        <taxon>Viridiplantae</taxon>
        <taxon>Streptophyta</taxon>
        <taxon>Embryophyta</taxon>
        <taxon>Tracheophyta</taxon>
        <taxon>Spermatophyta</taxon>
        <taxon>Magnoliopsida</taxon>
        <taxon>Liliopsida</taxon>
        <taxon>Zingiberales</taxon>
        <taxon>Cannaceae</taxon>
        <taxon>Canna</taxon>
    </lineage>
</organism>
<dbReference type="PRINTS" id="PR00551">
    <property type="entry name" value="2SGLOBULIN"/>
</dbReference>
<evidence type="ECO:0000313" key="8">
    <source>
        <dbReference type="Proteomes" id="UP001327560"/>
    </source>
</evidence>
<dbReference type="AlphaFoldDB" id="A0AAQ3JL05"/>
<feature type="chain" id="PRO_5042917472" description="GH18 domain-containing protein" evidence="5">
    <location>
        <begin position="30"/>
        <end position="302"/>
    </location>
</feature>
<dbReference type="Proteomes" id="UP001327560">
    <property type="component" value="Chromosome 1"/>
</dbReference>
<protein>
    <recommendedName>
        <fullName evidence="6">GH18 domain-containing protein</fullName>
    </recommendedName>
</protein>
<sequence>MASSSSTSLFSLILFQALFLHLLAPPSSAALFREYIGAEFTGVRFSDVPVRPGIDFHFILAFAIDYTAAPSPTNGKFNIFWDNQNLSPAAVAAIKRSHPNAKVALSLGGDTVSGQFAYFAPSSVDSWVDNAVASLTSIIKQYHLDGIDVDYEHFQVDPDTFAECIGRLVTRLKSAGVISFASIAPFDDDDVQRHYQALWRKYGKAIDYVNFQFYAYDKGTTVAQFLSHFDEQRSNYRGGKLLASFNTEKDPGGLTPQNGFFRACNTLKKQGKLGGIFVWTADTSKGDGFRYEKQAQSLLLAK</sequence>
<keyword evidence="8" id="KW-1185">Reference proteome</keyword>
<dbReference type="InterPro" id="IPR001223">
    <property type="entry name" value="Glyco_hydro18_cat"/>
</dbReference>
<evidence type="ECO:0000256" key="1">
    <source>
        <dbReference type="ARBA" id="ARBA00022801"/>
    </source>
</evidence>
<evidence type="ECO:0000256" key="4">
    <source>
        <dbReference type="RuleBase" id="RU004453"/>
    </source>
</evidence>
<name>A0AAQ3JL05_9LILI</name>
<keyword evidence="2 3" id="KW-0326">Glycosidase</keyword>
<evidence type="ECO:0000256" key="5">
    <source>
        <dbReference type="SAM" id="SignalP"/>
    </source>
</evidence>
<dbReference type="InterPro" id="IPR001579">
    <property type="entry name" value="Glyco_hydro_18_chit_AS"/>
</dbReference>
<dbReference type="InterPro" id="IPR017853">
    <property type="entry name" value="GH"/>
</dbReference>
<reference evidence="7 8" key="1">
    <citation type="submission" date="2023-10" db="EMBL/GenBank/DDBJ databases">
        <title>Chromosome-scale genome assembly provides insights into flower coloration mechanisms of Canna indica.</title>
        <authorList>
            <person name="Li C."/>
        </authorList>
    </citation>
    <scope>NUCLEOTIDE SEQUENCE [LARGE SCALE GENOMIC DNA]</scope>
    <source>
        <tissue evidence="7">Flower</tissue>
    </source>
</reference>
<dbReference type="Pfam" id="PF00704">
    <property type="entry name" value="Glyco_hydro_18"/>
    <property type="match status" value="1"/>
</dbReference>
<gene>
    <name evidence="7" type="ORF">Cni_G00465</name>
</gene>
<dbReference type="GO" id="GO:0004553">
    <property type="term" value="F:hydrolase activity, hydrolyzing O-glycosyl compounds"/>
    <property type="evidence" value="ECO:0007669"/>
    <property type="project" value="InterPro"/>
</dbReference>
<accession>A0AAQ3JL05</accession>
<keyword evidence="1 3" id="KW-0378">Hydrolase</keyword>
<keyword evidence="5" id="KW-0732">Signal</keyword>
<dbReference type="InterPro" id="IPR000677">
    <property type="entry name" value="Chitinase-like"/>
</dbReference>
<dbReference type="Gene3D" id="3.20.20.80">
    <property type="entry name" value="Glycosidases"/>
    <property type="match status" value="1"/>
</dbReference>
<dbReference type="EMBL" id="CP136890">
    <property type="protein sequence ID" value="WOK91774.1"/>
    <property type="molecule type" value="Genomic_DNA"/>
</dbReference>
<dbReference type="PANTHER" id="PTHR46476:SF13">
    <property type="entry name" value="2, PUTATIVE, EXPRESSED-RELATED"/>
    <property type="match status" value="1"/>
</dbReference>
<evidence type="ECO:0000259" key="6">
    <source>
        <dbReference type="PROSITE" id="PS51910"/>
    </source>
</evidence>
<dbReference type="PROSITE" id="PS51910">
    <property type="entry name" value="GH18_2"/>
    <property type="match status" value="1"/>
</dbReference>
<proteinExistence type="inferred from homology"/>
<dbReference type="SUPFAM" id="SSF51445">
    <property type="entry name" value="(Trans)glycosidases"/>
    <property type="match status" value="1"/>
</dbReference>
<dbReference type="GO" id="GO:0005975">
    <property type="term" value="P:carbohydrate metabolic process"/>
    <property type="evidence" value="ECO:0007669"/>
    <property type="project" value="InterPro"/>
</dbReference>
<dbReference type="PROSITE" id="PS01095">
    <property type="entry name" value="GH18_1"/>
    <property type="match status" value="1"/>
</dbReference>
<evidence type="ECO:0000313" key="7">
    <source>
        <dbReference type="EMBL" id="WOK91774.1"/>
    </source>
</evidence>
<dbReference type="PANTHER" id="PTHR46476">
    <property type="entry name" value="CHITINASE 2-LIKE"/>
    <property type="match status" value="1"/>
</dbReference>
<evidence type="ECO:0000256" key="3">
    <source>
        <dbReference type="RuleBase" id="RU000489"/>
    </source>
</evidence>
<comment type="similarity">
    <text evidence="4">Belongs to the glycosyl hydrolase 18 family.</text>
</comment>
<feature type="signal peptide" evidence="5">
    <location>
        <begin position="1"/>
        <end position="29"/>
    </location>
</feature>
<evidence type="ECO:0000256" key="2">
    <source>
        <dbReference type="ARBA" id="ARBA00023295"/>
    </source>
</evidence>
<dbReference type="CDD" id="cd06544">
    <property type="entry name" value="GH18_narbonin"/>
    <property type="match status" value="1"/>
</dbReference>
<feature type="domain" description="GH18" evidence="6">
    <location>
        <begin position="30"/>
        <end position="302"/>
    </location>
</feature>